<proteinExistence type="predicted"/>
<keyword evidence="3" id="KW-1185">Reference proteome</keyword>
<feature type="region of interest" description="Disordered" evidence="1">
    <location>
        <begin position="83"/>
        <end position="108"/>
    </location>
</feature>
<name>A0A915KW34_ROMCU</name>
<dbReference type="Proteomes" id="UP000887565">
    <property type="component" value="Unplaced"/>
</dbReference>
<dbReference type="InterPro" id="IPR038175">
    <property type="entry name" value="CBM21_dom_sf"/>
</dbReference>
<feature type="domain" description="CBM21" evidence="2">
    <location>
        <begin position="305"/>
        <end position="398"/>
    </location>
</feature>
<dbReference type="GO" id="GO:2001069">
    <property type="term" value="F:glycogen binding"/>
    <property type="evidence" value="ECO:0007669"/>
    <property type="project" value="TreeGrafter"/>
</dbReference>
<protein>
    <submittedName>
        <fullName evidence="4">CBM21 domain-containing protein</fullName>
    </submittedName>
</protein>
<dbReference type="InterPro" id="IPR050782">
    <property type="entry name" value="PP1_regulatory_subunit_3"/>
</dbReference>
<accession>A0A915KW34</accession>
<dbReference type="AlphaFoldDB" id="A0A915KW34"/>
<reference evidence="4" key="1">
    <citation type="submission" date="2022-11" db="UniProtKB">
        <authorList>
            <consortium name="WormBaseParasite"/>
        </authorList>
    </citation>
    <scope>IDENTIFICATION</scope>
</reference>
<dbReference type="PANTHER" id="PTHR12307:SF48">
    <property type="entry name" value="PROTEIN PHOSPHATASE 1 REGULATORY SUBUNIT"/>
    <property type="match status" value="1"/>
</dbReference>
<dbReference type="WBParaSite" id="nRc.2.0.1.t43011-RA">
    <property type="protein sequence ID" value="nRc.2.0.1.t43011-RA"/>
    <property type="gene ID" value="nRc.2.0.1.g43011"/>
</dbReference>
<dbReference type="Gene3D" id="2.60.40.2440">
    <property type="entry name" value="Carbohydrate binding type-21 domain"/>
    <property type="match status" value="1"/>
</dbReference>
<dbReference type="PROSITE" id="PS51159">
    <property type="entry name" value="CBM21"/>
    <property type="match status" value="1"/>
</dbReference>
<dbReference type="InterPro" id="IPR005036">
    <property type="entry name" value="CBM21_dom"/>
</dbReference>
<organism evidence="3 4">
    <name type="scientific">Romanomermis culicivorax</name>
    <name type="common">Nematode worm</name>
    <dbReference type="NCBI Taxonomy" id="13658"/>
    <lineage>
        <taxon>Eukaryota</taxon>
        <taxon>Metazoa</taxon>
        <taxon>Ecdysozoa</taxon>
        <taxon>Nematoda</taxon>
        <taxon>Enoplea</taxon>
        <taxon>Dorylaimia</taxon>
        <taxon>Mermithida</taxon>
        <taxon>Mermithoidea</taxon>
        <taxon>Mermithidae</taxon>
        <taxon>Romanomermis</taxon>
    </lineage>
</organism>
<sequence>MLVENNTTASTATTVYITLTNGNNGSSMMLSTPKNGIMKRAMPNQAPLTLNRDDLADPAKLANKPVQKFMVSISATNSPTIRRRNAVPATAPVPSTPAAGNQRTEQKNDQQIRNLLFKEQLRQKIDELTLNDLKLNLKTIFPDNKCNPHIDSLTPRKAHSTPDLMQKIDDTCVNGVDAAAAEKKRQAKRVMFADDRGFQLVTIRILSEPRDFPPNFRYQEVVDLLGCGFYNSNRTAAATSTPASSTVNTTDGGDNEVFAAASPAPKLTTNWQCKFKQPASDYMAFRQKLDQNKVALENVLIKNDETTTNNNNGDINSDSSSSLSAAKMTGTIKVKNLSFEKSVVLRLSTDQWSTFVDHQCKYKPYRKVQQNNTSAPAVRCPDIYDTFDFEIDLKNDGK</sequence>
<dbReference type="PANTHER" id="PTHR12307">
    <property type="entry name" value="PROTEIN PHOSPHATASE 1 REGULATORY SUBUNIT"/>
    <property type="match status" value="1"/>
</dbReference>
<dbReference type="Pfam" id="PF03370">
    <property type="entry name" value="CBM_21"/>
    <property type="match status" value="1"/>
</dbReference>
<dbReference type="GO" id="GO:0005979">
    <property type="term" value="P:regulation of glycogen biosynthetic process"/>
    <property type="evidence" value="ECO:0007669"/>
    <property type="project" value="TreeGrafter"/>
</dbReference>
<evidence type="ECO:0000259" key="2">
    <source>
        <dbReference type="PROSITE" id="PS51159"/>
    </source>
</evidence>
<evidence type="ECO:0000256" key="1">
    <source>
        <dbReference type="SAM" id="MobiDB-lite"/>
    </source>
</evidence>
<feature type="compositionally biased region" description="Low complexity" evidence="1">
    <location>
        <begin position="86"/>
        <end position="99"/>
    </location>
</feature>
<dbReference type="GO" id="GO:0000164">
    <property type="term" value="C:protein phosphatase type 1 complex"/>
    <property type="evidence" value="ECO:0007669"/>
    <property type="project" value="TreeGrafter"/>
</dbReference>
<evidence type="ECO:0000313" key="3">
    <source>
        <dbReference type="Proteomes" id="UP000887565"/>
    </source>
</evidence>
<evidence type="ECO:0000313" key="4">
    <source>
        <dbReference type="WBParaSite" id="nRc.2.0.1.t43011-RA"/>
    </source>
</evidence>
<dbReference type="GO" id="GO:0008157">
    <property type="term" value="F:protein phosphatase 1 binding"/>
    <property type="evidence" value="ECO:0007669"/>
    <property type="project" value="TreeGrafter"/>
</dbReference>